<reference evidence="4 5" key="1">
    <citation type="submission" date="2016-05" db="EMBL/GenBank/DDBJ databases">
        <title>Genome sequencing reveals origins of a unique bacterial endosymbiosis in the earliest lineages of terrestrial Fungi.</title>
        <authorList>
            <consortium name="DOE Joint Genome Institute"/>
            <person name="Uehling J."/>
            <person name="Gryganskyi A."/>
            <person name="Hameed K."/>
            <person name="Tschaplinski T."/>
            <person name="Misztal P."/>
            <person name="Wu S."/>
            <person name="Desiro A."/>
            <person name="Vande Pol N."/>
            <person name="Du Z.-Y."/>
            <person name="Zienkiewicz A."/>
            <person name="Zienkiewicz K."/>
            <person name="Morin E."/>
            <person name="Tisserant E."/>
            <person name="Splivallo R."/>
            <person name="Hainaut M."/>
            <person name="Henrissat B."/>
            <person name="Ohm R."/>
            <person name="Kuo A."/>
            <person name="Yan J."/>
            <person name="Lipzen A."/>
            <person name="Nolan M."/>
            <person name="Labutti K."/>
            <person name="Barry K."/>
            <person name="Goldstein A."/>
            <person name="Labbe J."/>
            <person name="Schadt C."/>
            <person name="Tuskan G."/>
            <person name="Grigoriev I."/>
            <person name="Martin F."/>
            <person name="Vilgalys R."/>
            <person name="Bonito G."/>
        </authorList>
    </citation>
    <scope>NUCLEOTIDE SEQUENCE [LARGE SCALE GENOMIC DNA]</scope>
    <source>
        <strain evidence="4 5">AG-77</strain>
    </source>
</reference>
<sequence>MAEIDQAAIEAVQDQLEVIANETEKVELELANKRYELMLPIFEKRRKVIAEIPNFWPTLFKLNDGTSQMLEEADHPIIDHLTDIWVKHDPKDVRNYEIVFTFSDNEYFTNKELIKKVVLNGDEQTAEKFTINWKEGKDVTKNSKRKKDADESSDSFFSWFADDDANLADYIANQLFTEALHLYMNGGEDGDFELESDDEGSVDLDDDEEDEEDDEPSKKKNKK</sequence>
<name>A0A197K8Q3_9FUNG</name>
<accession>A0A197K8Q3</accession>
<gene>
    <name evidence="4" type="ORF">K457DRAFT_152492</name>
</gene>
<dbReference type="OrthoDB" id="19419at2759"/>
<evidence type="ECO:0000313" key="5">
    <source>
        <dbReference type="Proteomes" id="UP000078512"/>
    </source>
</evidence>
<dbReference type="InterPro" id="IPR037231">
    <property type="entry name" value="NAP-like_sf"/>
</dbReference>
<dbReference type="STRING" id="1314771.A0A197K8Q3"/>
<feature type="compositionally biased region" description="Acidic residues" evidence="3">
    <location>
        <begin position="188"/>
        <end position="215"/>
    </location>
</feature>
<dbReference type="SUPFAM" id="SSF143113">
    <property type="entry name" value="NAP-like"/>
    <property type="match status" value="1"/>
</dbReference>
<dbReference type="PANTHER" id="PTHR11875">
    <property type="entry name" value="TESTIS-SPECIFIC Y-ENCODED PROTEIN"/>
    <property type="match status" value="1"/>
</dbReference>
<comment type="similarity">
    <text evidence="1 2">Belongs to the nucleosome assembly protein (NAP) family.</text>
</comment>
<protein>
    <recommendedName>
        <fullName evidence="6">NAP-domain-containing protein</fullName>
    </recommendedName>
</protein>
<keyword evidence="5" id="KW-1185">Reference proteome</keyword>
<evidence type="ECO:0000256" key="1">
    <source>
        <dbReference type="ARBA" id="ARBA00009947"/>
    </source>
</evidence>
<evidence type="ECO:0000313" key="4">
    <source>
        <dbReference type="EMBL" id="OAQ33553.1"/>
    </source>
</evidence>
<dbReference type="Pfam" id="PF00956">
    <property type="entry name" value="NAP"/>
    <property type="match status" value="1"/>
</dbReference>
<dbReference type="EMBL" id="KV442020">
    <property type="protein sequence ID" value="OAQ33553.1"/>
    <property type="molecule type" value="Genomic_DNA"/>
</dbReference>
<evidence type="ECO:0008006" key="6">
    <source>
        <dbReference type="Google" id="ProtNLM"/>
    </source>
</evidence>
<dbReference type="Gene3D" id="3.30.1120.90">
    <property type="entry name" value="Nucleosome assembly protein"/>
    <property type="match status" value="1"/>
</dbReference>
<proteinExistence type="inferred from homology"/>
<feature type="region of interest" description="Disordered" evidence="3">
    <location>
        <begin position="187"/>
        <end position="223"/>
    </location>
</feature>
<dbReference type="GO" id="GO:0005634">
    <property type="term" value="C:nucleus"/>
    <property type="evidence" value="ECO:0007669"/>
    <property type="project" value="InterPro"/>
</dbReference>
<evidence type="ECO:0000256" key="3">
    <source>
        <dbReference type="SAM" id="MobiDB-lite"/>
    </source>
</evidence>
<evidence type="ECO:0000256" key="2">
    <source>
        <dbReference type="RuleBase" id="RU003876"/>
    </source>
</evidence>
<dbReference type="InterPro" id="IPR002164">
    <property type="entry name" value="NAP_family"/>
</dbReference>
<dbReference type="Proteomes" id="UP000078512">
    <property type="component" value="Unassembled WGS sequence"/>
</dbReference>
<dbReference type="GO" id="GO:0006334">
    <property type="term" value="P:nucleosome assembly"/>
    <property type="evidence" value="ECO:0007669"/>
    <property type="project" value="InterPro"/>
</dbReference>
<organism evidence="4 5">
    <name type="scientific">Linnemannia elongata AG-77</name>
    <dbReference type="NCBI Taxonomy" id="1314771"/>
    <lineage>
        <taxon>Eukaryota</taxon>
        <taxon>Fungi</taxon>
        <taxon>Fungi incertae sedis</taxon>
        <taxon>Mucoromycota</taxon>
        <taxon>Mortierellomycotina</taxon>
        <taxon>Mortierellomycetes</taxon>
        <taxon>Mortierellales</taxon>
        <taxon>Mortierellaceae</taxon>
        <taxon>Linnemannia</taxon>
    </lineage>
</organism>
<dbReference type="AlphaFoldDB" id="A0A197K8Q3"/>